<dbReference type="PANTHER" id="PTHR46879:SF1">
    <property type="entry name" value="SUSHI DOMAIN-CONTAINING PROTEIN 3"/>
    <property type="match status" value="1"/>
</dbReference>
<dbReference type="STRING" id="9365.ENSEEUP00000006343"/>
<reference evidence="7" key="1">
    <citation type="submission" date="2025-08" db="UniProtKB">
        <authorList>
            <consortium name="RefSeq"/>
        </authorList>
    </citation>
    <scope>IDENTIFICATION</scope>
</reference>
<dbReference type="SUPFAM" id="SSF57535">
    <property type="entry name" value="Complement control module/SCR domain"/>
    <property type="match status" value="1"/>
</dbReference>
<dbReference type="PROSITE" id="PS50923">
    <property type="entry name" value="SUSHI"/>
    <property type="match status" value="1"/>
</dbReference>
<keyword evidence="6" id="KW-1185">Reference proteome</keyword>
<protein>
    <submittedName>
        <fullName evidence="7">Sushi domain-containing protein 3</fullName>
    </submittedName>
</protein>
<dbReference type="Pfam" id="PF00084">
    <property type="entry name" value="Sushi"/>
    <property type="match status" value="1"/>
</dbReference>
<keyword evidence="4" id="KW-1133">Transmembrane helix</keyword>
<feature type="compositionally biased region" description="Polar residues" evidence="3">
    <location>
        <begin position="171"/>
        <end position="181"/>
    </location>
</feature>
<gene>
    <name evidence="7" type="primary">SUSD3</name>
</gene>
<keyword evidence="4" id="KW-0472">Membrane</keyword>
<feature type="domain" description="Sushi" evidence="5">
    <location>
        <begin position="30"/>
        <end position="93"/>
    </location>
</feature>
<feature type="transmembrane region" description="Helical" evidence="4">
    <location>
        <begin position="104"/>
        <end position="129"/>
    </location>
</feature>
<dbReference type="Gene3D" id="2.10.70.10">
    <property type="entry name" value="Complement Module, domain 1"/>
    <property type="match status" value="1"/>
</dbReference>
<dbReference type="FunCoup" id="A0A1S3WIY1">
    <property type="interactions" value="74"/>
</dbReference>
<dbReference type="InParanoid" id="A0A1S3WIY1"/>
<dbReference type="OrthoDB" id="9939976at2759"/>
<dbReference type="CDD" id="cd00033">
    <property type="entry name" value="CCP"/>
    <property type="match status" value="1"/>
</dbReference>
<keyword evidence="2" id="KW-0768">Sushi</keyword>
<dbReference type="SMART" id="SM00032">
    <property type="entry name" value="CCP"/>
    <property type="match status" value="1"/>
</dbReference>
<evidence type="ECO:0000256" key="2">
    <source>
        <dbReference type="PROSITE-ProRule" id="PRU00302"/>
    </source>
</evidence>
<feature type="region of interest" description="Disordered" evidence="3">
    <location>
        <begin position="171"/>
        <end position="226"/>
    </location>
</feature>
<sequence length="258" mass="27250">MRRVSATLRGRARARGHAGTTTPPPANSTGTCAQMQPPPRGSIQVIRGDGASVGTVIVFHCPAGHQMLGSGLLTCSWKGSTAEWSSGTPTCKSVPPQDMFGFKVAVIASIVSSAIILLMSVAFLTCCLMKCVKRSERQHADRATQLWLQLRGEDLETVQAAYLGLKGLHNSSRGESGSRPSQAHDNHSFTSDLGDGTREVPGVAHSTNKAPWVPGPSALCPSNPTSSHCTHSANLGQFVPAHRPTAGRPRQHTAYLLG</sequence>
<comment type="caution">
    <text evidence="2">Lacks conserved residue(s) required for the propagation of feature annotation.</text>
</comment>
<evidence type="ECO:0000259" key="5">
    <source>
        <dbReference type="PROSITE" id="PS50923"/>
    </source>
</evidence>
<dbReference type="PANTHER" id="PTHR46879">
    <property type="entry name" value="SUSHI DOMAIN-CONTAINING PROTEIN 3"/>
    <property type="match status" value="1"/>
</dbReference>
<dbReference type="Proteomes" id="UP001652624">
    <property type="component" value="Chromosome 10"/>
</dbReference>
<name>A0A1S3WIY1_ERIEU</name>
<keyword evidence="1 2" id="KW-1015">Disulfide bond</keyword>
<keyword evidence="4" id="KW-0812">Transmembrane</keyword>
<feature type="disulfide bond" evidence="2">
    <location>
        <begin position="32"/>
        <end position="75"/>
    </location>
</feature>
<dbReference type="InterPro" id="IPR035976">
    <property type="entry name" value="Sushi/SCR/CCP_sf"/>
</dbReference>
<dbReference type="GO" id="GO:0005886">
    <property type="term" value="C:plasma membrane"/>
    <property type="evidence" value="ECO:0007669"/>
    <property type="project" value="TreeGrafter"/>
</dbReference>
<dbReference type="InterPro" id="IPR053067">
    <property type="entry name" value="SUSD3"/>
</dbReference>
<dbReference type="AlphaFoldDB" id="A0A1S3WIY1"/>
<feature type="region of interest" description="Disordered" evidence="3">
    <location>
        <begin position="1"/>
        <end position="37"/>
    </location>
</feature>
<dbReference type="RefSeq" id="XP_016046336.1">
    <property type="nucleotide sequence ID" value="XM_016190850.2"/>
</dbReference>
<evidence type="ECO:0000256" key="4">
    <source>
        <dbReference type="SAM" id="Phobius"/>
    </source>
</evidence>
<evidence type="ECO:0000313" key="7">
    <source>
        <dbReference type="RefSeq" id="XP_016046336.1"/>
    </source>
</evidence>
<evidence type="ECO:0000313" key="6">
    <source>
        <dbReference type="Proteomes" id="UP001652624"/>
    </source>
</evidence>
<dbReference type="InterPro" id="IPR000436">
    <property type="entry name" value="Sushi_SCR_CCP_dom"/>
</dbReference>
<accession>A0A1S3WIY1</accession>
<evidence type="ECO:0000256" key="3">
    <source>
        <dbReference type="SAM" id="MobiDB-lite"/>
    </source>
</evidence>
<organism evidence="6 7">
    <name type="scientific">Erinaceus europaeus</name>
    <name type="common">Western European hedgehog</name>
    <dbReference type="NCBI Taxonomy" id="9365"/>
    <lineage>
        <taxon>Eukaryota</taxon>
        <taxon>Metazoa</taxon>
        <taxon>Chordata</taxon>
        <taxon>Craniata</taxon>
        <taxon>Vertebrata</taxon>
        <taxon>Euteleostomi</taxon>
        <taxon>Mammalia</taxon>
        <taxon>Eutheria</taxon>
        <taxon>Laurasiatheria</taxon>
        <taxon>Eulipotyphla</taxon>
        <taxon>Erinaceidae</taxon>
        <taxon>Erinaceinae</taxon>
        <taxon>Erinaceus</taxon>
    </lineage>
</organism>
<evidence type="ECO:0000256" key="1">
    <source>
        <dbReference type="ARBA" id="ARBA00023157"/>
    </source>
</evidence>
<proteinExistence type="predicted"/>